<dbReference type="Proteomes" id="UP001211065">
    <property type="component" value="Unassembled WGS sequence"/>
</dbReference>
<dbReference type="SUPFAM" id="SSF102114">
    <property type="entry name" value="Radical SAM enzymes"/>
    <property type="match status" value="1"/>
</dbReference>
<proteinExistence type="predicted"/>
<sequence length="330" mass="37876">MLNSFKIDIDGALFDINERRMVKSIYFGGGTPSLSRPETIKQIIDYICSKSAVDKEAEITLECNPTSVELDKLKSFREAGLQSFDDSYLKFMGRDHNRELSLSSLTACDLGASQLSLYQLTLERGTPLFKQYFTNNVVPKLKLKSEEELSDFWDLTIETAERNDYLQYEISSFAKGGYVKNRSMHNSFYWNGTDYIGVGPGAHGRYTDPYSIRYRSFRVLEPNAWMSQCEQMQTGCKKTEKLSQLETNKELILFALRTIEGAVPELFFENSNGCKLEDFIDFNTLDHFVTHGYLEIIEEKDYKFGRGFKASKKGLKVIDFITKRILEACN</sequence>
<evidence type="ECO:0000313" key="3">
    <source>
        <dbReference type="Proteomes" id="UP001211065"/>
    </source>
</evidence>
<dbReference type="GO" id="GO:0005739">
    <property type="term" value="C:mitochondrion"/>
    <property type="evidence" value="ECO:0007669"/>
    <property type="project" value="TreeGrafter"/>
</dbReference>
<name>A0AAD5TZW5_9FUNG</name>
<dbReference type="InterPro" id="IPR034505">
    <property type="entry name" value="Coproporphyrinogen-III_oxidase"/>
</dbReference>
<reference evidence="2" key="1">
    <citation type="submission" date="2020-05" db="EMBL/GenBank/DDBJ databases">
        <title>Phylogenomic resolution of chytrid fungi.</title>
        <authorList>
            <person name="Stajich J.E."/>
            <person name="Amses K."/>
            <person name="Simmons R."/>
            <person name="Seto K."/>
            <person name="Myers J."/>
            <person name="Bonds A."/>
            <person name="Quandt C.A."/>
            <person name="Barry K."/>
            <person name="Liu P."/>
            <person name="Grigoriev I."/>
            <person name="Longcore J.E."/>
            <person name="James T.Y."/>
        </authorList>
    </citation>
    <scope>NUCLEOTIDE SEQUENCE</scope>
    <source>
        <strain evidence="2">JEL0476</strain>
    </source>
</reference>
<dbReference type="PANTHER" id="PTHR13932:SF5">
    <property type="entry name" value="RADICAL S-ADENOSYL METHIONINE DOMAIN-CONTAINING PROTEIN 1, MITOCHONDRIAL"/>
    <property type="match status" value="1"/>
</dbReference>
<feature type="domain" description="Radical SAM core" evidence="1">
    <location>
        <begin position="18"/>
        <end position="106"/>
    </location>
</feature>
<dbReference type="AlphaFoldDB" id="A0AAD5TZW5"/>
<dbReference type="EMBL" id="JADGJW010000463">
    <property type="protein sequence ID" value="KAJ3216725.1"/>
    <property type="molecule type" value="Genomic_DNA"/>
</dbReference>
<keyword evidence="3" id="KW-1185">Reference proteome</keyword>
<dbReference type="GO" id="GO:0051539">
    <property type="term" value="F:4 iron, 4 sulfur cluster binding"/>
    <property type="evidence" value="ECO:0007669"/>
    <property type="project" value="TreeGrafter"/>
</dbReference>
<gene>
    <name evidence="2" type="primary">RSAD1</name>
    <name evidence="2" type="ORF">HK099_005756</name>
</gene>
<dbReference type="InterPro" id="IPR058240">
    <property type="entry name" value="rSAM_sf"/>
</dbReference>
<dbReference type="PANTHER" id="PTHR13932">
    <property type="entry name" value="COPROPORPHYRINIGEN III OXIDASE"/>
    <property type="match status" value="1"/>
</dbReference>
<evidence type="ECO:0000313" key="2">
    <source>
        <dbReference type="EMBL" id="KAJ3216725.1"/>
    </source>
</evidence>
<comment type="caution">
    <text evidence="2">The sequence shown here is derived from an EMBL/GenBank/DDBJ whole genome shotgun (WGS) entry which is preliminary data.</text>
</comment>
<dbReference type="InterPro" id="IPR007197">
    <property type="entry name" value="rSAM"/>
</dbReference>
<evidence type="ECO:0000259" key="1">
    <source>
        <dbReference type="Pfam" id="PF04055"/>
    </source>
</evidence>
<dbReference type="GO" id="GO:0006779">
    <property type="term" value="P:porphyrin-containing compound biosynthetic process"/>
    <property type="evidence" value="ECO:0007669"/>
    <property type="project" value="TreeGrafter"/>
</dbReference>
<accession>A0AAD5TZW5</accession>
<protein>
    <submittedName>
        <fullName evidence="2">Radical S-adenosyl methionine domain-containing protein 1</fullName>
    </submittedName>
</protein>
<dbReference type="Pfam" id="PF04055">
    <property type="entry name" value="Radical_SAM"/>
    <property type="match status" value="1"/>
</dbReference>
<organism evidence="2 3">
    <name type="scientific">Clydaea vesicula</name>
    <dbReference type="NCBI Taxonomy" id="447962"/>
    <lineage>
        <taxon>Eukaryota</taxon>
        <taxon>Fungi</taxon>
        <taxon>Fungi incertae sedis</taxon>
        <taxon>Chytridiomycota</taxon>
        <taxon>Chytridiomycota incertae sedis</taxon>
        <taxon>Chytridiomycetes</taxon>
        <taxon>Lobulomycetales</taxon>
        <taxon>Lobulomycetaceae</taxon>
        <taxon>Clydaea</taxon>
    </lineage>
</organism>
<dbReference type="GO" id="GO:0003824">
    <property type="term" value="F:catalytic activity"/>
    <property type="evidence" value="ECO:0007669"/>
    <property type="project" value="InterPro"/>
</dbReference>